<dbReference type="InterPro" id="IPR058163">
    <property type="entry name" value="LysR-type_TF_proteobact-type"/>
</dbReference>
<dbReference type="Gene3D" id="1.10.10.10">
    <property type="entry name" value="Winged helix-like DNA-binding domain superfamily/Winged helix DNA-binding domain"/>
    <property type="match status" value="1"/>
</dbReference>
<evidence type="ECO:0000313" key="7">
    <source>
        <dbReference type="Proteomes" id="UP000284119"/>
    </source>
</evidence>
<dbReference type="InterPro" id="IPR005119">
    <property type="entry name" value="LysR_subst-bd"/>
</dbReference>
<dbReference type="PANTHER" id="PTHR30537">
    <property type="entry name" value="HTH-TYPE TRANSCRIPTIONAL REGULATOR"/>
    <property type="match status" value="1"/>
</dbReference>
<evidence type="ECO:0000256" key="1">
    <source>
        <dbReference type="ARBA" id="ARBA00009437"/>
    </source>
</evidence>
<dbReference type="InterPro" id="IPR036388">
    <property type="entry name" value="WH-like_DNA-bd_sf"/>
</dbReference>
<evidence type="ECO:0000256" key="4">
    <source>
        <dbReference type="ARBA" id="ARBA00023163"/>
    </source>
</evidence>
<dbReference type="PROSITE" id="PS50931">
    <property type="entry name" value="HTH_LYSR"/>
    <property type="match status" value="1"/>
</dbReference>
<dbReference type="SUPFAM" id="SSF53850">
    <property type="entry name" value="Periplasmic binding protein-like II"/>
    <property type="match status" value="1"/>
</dbReference>
<comment type="caution">
    <text evidence="6">The sequence shown here is derived from an EMBL/GenBank/DDBJ whole genome shotgun (WGS) entry which is preliminary data.</text>
</comment>
<evidence type="ECO:0000256" key="3">
    <source>
        <dbReference type="ARBA" id="ARBA00023125"/>
    </source>
</evidence>
<dbReference type="Gene3D" id="3.40.190.290">
    <property type="match status" value="1"/>
</dbReference>
<dbReference type="Proteomes" id="UP000284119">
    <property type="component" value="Unassembled WGS sequence"/>
</dbReference>
<reference evidence="6 7" key="1">
    <citation type="submission" date="2018-09" db="EMBL/GenBank/DDBJ databases">
        <authorList>
            <person name="Le Fleche-Mateos A."/>
        </authorList>
    </citation>
    <scope>NUCLEOTIDE SEQUENCE [LARGE SCALE GENOMIC DNA]</scope>
    <source>
        <strain evidence="6 7">DSM 30078</strain>
    </source>
</reference>
<dbReference type="SUPFAM" id="SSF46785">
    <property type="entry name" value="Winged helix' DNA-binding domain"/>
    <property type="match status" value="1"/>
</dbReference>
<organism evidence="6 7">
    <name type="scientific">Rahnella inusitata</name>
    <dbReference type="NCBI Taxonomy" id="58169"/>
    <lineage>
        <taxon>Bacteria</taxon>
        <taxon>Pseudomonadati</taxon>
        <taxon>Pseudomonadota</taxon>
        <taxon>Gammaproteobacteria</taxon>
        <taxon>Enterobacterales</taxon>
        <taxon>Yersiniaceae</taxon>
        <taxon>Rahnella</taxon>
    </lineage>
</organism>
<accession>A0ABX9NZB3</accession>
<dbReference type="Pfam" id="PF03466">
    <property type="entry name" value="LysR_substrate"/>
    <property type="match status" value="1"/>
</dbReference>
<protein>
    <submittedName>
        <fullName evidence="6">LysR family transcriptional regulator</fullName>
    </submittedName>
</protein>
<dbReference type="InterPro" id="IPR000847">
    <property type="entry name" value="LysR_HTH_N"/>
</dbReference>
<dbReference type="EMBL" id="RAHG01000005">
    <property type="protein sequence ID" value="RJT12978.1"/>
    <property type="molecule type" value="Genomic_DNA"/>
</dbReference>
<keyword evidence="7" id="KW-1185">Reference proteome</keyword>
<keyword evidence="2" id="KW-0805">Transcription regulation</keyword>
<dbReference type="Pfam" id="PF00126">
    <property type="entry name" value="HTH_1"/>
    <property type="match status" value="1"/>
</dbReference>
<comment type="similarity">
    <text evidence="1">Belongs to the LysR transcriptional regulatory family.</text>
</comment>
<sequence>MLNLQRLEIFVAVATAGSFTGAAASLGLTKAVVSFNVKLLESETGVALLTRSTRRVALTDAGERFFQRCQLLLQEAEAVLDDVRRDHGGLSGQLRITSTPEYGARVVVPALSAFAALHPQLRVQHVASSHHDDLISGRFDLAVRLGHLEDSSHHAATLGQFGILPVASPAFLRQTGTITTPKRLAQLKWIAHSRLPLPMSWRITDNQGVTLPFRVDTPPVIAADSASALLAFALHDAGVALLPDWLVQPEIDAGRLCHLLPDHHFPPQGIFALYPNTRHVPEKVRRFIDFLRERMADSTTQAKI</sequence>
<feature type="domain" description="HTH lysR-type" evidence="5">
    <location>
        <begin position="2"/>
        <end position="59"/>
    </location>
</feature>
<name>A0ABX9NZB3_9GAMM</name>
<dbReference type="PANTHER" id="PTHR30537:SF66">
    <property type="entry name" value="IRON-REGULATED VIRULENCE REGULATORY PROTEIN IRGB"/>
    <property type="match status" value="1"/>
</dbReference>
<evidence type="ECO:0000259" key="5">
    <source>
        <dbReference type="PROSITE" id="PS50931"/>
    </source>
</evidence>
<dbReference type="RefSeq" id="WP_112163992.1">
    <property type="nucleotide sequence ID" value="NZ_JYDE01000001.1"/>
</dbReference>
<proteinExistence type="inferred from homology"/>
<keyword evidence="4" id="KW-0804">Transcription</keyword>
<dbReference type="InterPro" id="IPR036390">
    <property type="entry name" value="WH_DNA-bd_sf"/>
</dbReference>
<gene>
    <name evidence="6" type="ORF">D5396_13485</name>
</gene>
<keyword evidence="3" id="KW-0238">DNA-binding</keyword>
<evidence type="ECO:0000313" key="6">
    <source>
        <dbReference type="EMBL" id="RJT12978.1"/>
    </source>
</evidence>
<evidence type="ECO:0000256" key="2">
    <source>
        <dbReference type="ARBA" id="ARBA00023015"/>
    </source>
</evidence>
<dbReference type="CDD" id="cd08422">
    <property type="entry name" value="PBP2_CrgA_like"/>
    <property type="match status" value="1"/>
</dbReference>